<proteinExistence type="predicted"/>
<evidence type="ECO:0000256" key="1">
    <source>
        <dbReference type="ARBA" id="ARBA00022801"/>
    </source>
</evidence>
<feature type="domain" description="Dienelactone hydrolase" evidence="3">
    <location>
        <begin position="96"/>
        <end position="289"/>
    </location>
</feature>
<keyword evidence="5" id="KW-1185">Reference proteome</keyword>
<dbReference type="InterPro" id="IPR002925">
    <property type="entry name" value="Dienelactn_hydro"/>
</dbReference>
<dbReference type="GO" id="GO:0016787">
    <property type="term" value="F:hydrolase activity"/>
    <property type="evidence" value="ECO:0007669"/>
    <property type="project" value="UniProtKB-KW"/>
</dbReference>
<reference evidence="5" key="1">
    <citation type="journal article" date="2019" name="Int. J. Syst. Evol. Microbiol.">
        <title>The Global Catalogue of Microorganisms (GCM) 10K type strain sequencing project: providing services to taxonomists for standard genome sequencing and annotation.</title>
        <authorList>
            <consortium name="The Broad Institute Genomics Platform"/>
            <consortium name="The Broad Institute Genome Sequencing Center for Infectious Disease"/>
            <person name="Wu L."/>
            <person name="Ma J."/>
        </authorList>
    </citation>
    <scope>NUCLEOTIDE SEQUENCE [LARGE SCALE GENOMIC DNA]</scope>
    <source>
        <strain evidence="5">CCUG 55854</strain>
    </source>
</reference>
<protein>
    <submittedName>
        <fullName evidence="4">Alpha/beta hydrolase</fullName>
    </submittedName>
</protein>
<dbReference type="EMBL" id="JBHTKN010000016">
    <property type="protein sequence ID" value="MFD1043939.1"/>
    <property type="molecule type" value="Genomic_DNA"/>
</dbReference>
<dbReference type="Pfam" id="PF01738">
    <property type="entry name" value="DLH"/>
    <property type="match status" value="1"/>
</dbReference>
<keyword evidence="2" id="KW-0732">Signal</keyword>
<evidence type="ECO:0000256" key="2">
    <source>
        <dbReference type="SAM" id="SignalP"/>
    </source>
</evidence>
<name>A0ABW3M2W9_9GAMM</name>
<feature type="chain" id="PRO_5045418702" evidence="2">
    <location>
        <begin position="36"/>
        <end position="325"/>
    </location>
</feature>
<gene>
    <name evidence="4" type="ORF">ACFQ2N_16420</name>
</gene>
<dbReference type="Proteomes" id="UP001597033">
    <property type="component" value="Unassembled WGS sequence"/>
</dbReference>
<sequence length="325" mass="34273">MTSTPRALPRTAAFAHAAAWLFALAGLSAVPAARAQDDAMVPIAIPAQPDAIELGTGALPGAGTAESWHRQYERVFARNVTVATLTPFLPDPAKATGTAVIVAPGGGFRTLSMENEGWDVARALADRGVAAFVLKYRLNQTPAEMKAFEQSMREMFAGGPPRRMDPAEAIAGLGPQIADARAAFALVRERAGEWGVDPQRIGMVGFSAGAMLTMATTLAGEEARPAFIANIYGPLAPVAVPADAPPLFIALAADDGLFANSGFGLVESWRAAGRPVEFHFYEQGGHGFGMYPKTTTSTGWFDAYVRWLSMHGLLDRDGRATAAAD</sequence>
<keyword evidence="1 4" id="KW-0378">Hydrolase</keyword>
<feature type="signal peptide" evidence="2">
    <location>
        <begin position="1"/>
        <end position="35"/>
    </location>
</feature>
<dbReference type="Gene3D" id="3.40.50.1820">
    <property type="entry name" value="alpha/beta hydrolase"/>
    <property type="match status" value="1"/>
</dbReference>
<dbReference type="RefSeq" id="WP_162378137.1">
    <property type="nucleotide sequence ID" value="NZ_JBHTKN010000016.1"/>
</dbReference>
<comment type="caution">
    <text evidence="4">The sequence shown here is derived from an EMBL/GenBank/DDBJ whole genome shotgun (WGS) entry which is preliminary data.</text>
</comment>
<dbReference type="PANTHER" id="PTHR48081">
    <property type="entry name" value="AB HYDROLASE SUPERFAMILY PROTEIN C4A8.06C"/>
    <property type="match status" value="1"/>
</dbReference>
<dbReference type="InterPro" id="IPR029058">
    <property type="entry name" value="AB_hydrolase_fold"/>
</dbReference>
<accession>A0ABW3M2W9</accession>
<organism evidence="4 5">
    <name type="scientific">Pseudoxanthomonas kaohsiungensis</name>
    <dbReference type="NCBI Taxonomy" id="283923"/>
    <lineage>
        <taxon>Bacteria</taxon>
        <taxon>Pseudomonadati</taxon>
        <taxon>Pseudomonadota</taxon>
        <taxon>Gammaproteobacteria</taxon>
        <taxon>Lysobacterales</taxon>
        <taxon>Lysobacteraceae</taxon>
        <taxon>Pseudoxanthomonas</taxon>
    </lineage>
</organism>
<dbReference type="InterPro" id="IPR050300">
    <property type="entry name" value="GDXG_lipolytic_enzyme"/>
</dbReference>
<dbReference type="SUPFAM" id="SSF53474">
    <property type="entry name" value="alpha/beta-Hydrolases"/>
    <property type="match status" value="1"/>
</dbReference>
<evidence type="ECO:0000313" key="4">
    <source>
        <dbReference type="EMBL" id="MFD1043939.1"/>
    </source>
</evidence>
<evidence type="ECO:0000313" key="5">
    <source>
        <dbReference type="Proteomes" id="UP001597033"/>
    </source>
</evidence>
<dbReference type="PANTHER" id="PTHR48081:SF6">
    <property type="entry name" value="PEPTIDASE S9 PROLYL OLIGOPEPTIDASE CATALYTIC DOMAIN-CONTAINING PROTEIN"/>
    <property type="match status" value="1"/>
</dbReference>
<evidence type="ECO:0000259" key="3">
    <source>
        <dbReference type="Pfam" id="PF01738"/>
    </source>
</evidence>